<feature type="signal peptide" evidence="1">
    <location>
        <begin position="1"/>
        <end position="21"/>
    </location>
</feature>
<sequence>MLFHWSSALVLSLAMLPASWAVPAPSRDIYSRTIELESHSVARDMDALFRERGLSYPVATIDFALPEQLKKDIDAALGTGTSEWKDGTSEQEEQAKKDAKAFVEMIATTKVFKSSTLTLDDIKITTNKPQYRLGKFLAFLIKIRASPVCGEGRPCVAYIGSGYRSLRETDDGKLGKVIDISTK</sequence>
<feature type="chain" id="PRO_5002208549" evidence="1">
    <location>
        <begin position="22"/>
        <end position="183"/>
    </location>
</feature>
<dbReference type="Proteomes" id="UP000053593">
    <property type="component" value="Unassembled WGS sequence"/>
</dbReference>
<dbReference type="AlphaFoldDB" id="A0A0D0CA09"/>
<evidence type="ECO:0000313" key="2">
    <source>
        <dbReference type="EMBL" id="KIK51648.1"/>
    </source>
</evidence>
<proteinExistence type="predicted"/>
<organism evidence="2 3">
    <name type="scientific">Collybiopsis luxurians FD-317 M1</name>
    <dbReference type="NCBI Taxonomy" id="944289"/>
    <lineage>
        <taxon>Eukaryota</taxon>
        <taxon>Fungi</taxon>
        <taxon>Dikarya</taxon>
        <taxon>Basidiomycota</taxon>
        <taxon>Agaricomycotina</taxon>
        <taxon>Agaricomycetes</taxon>
        <taxon>Agaricomycetidae</taxon>
        <taxon>Agaricales</taxon>
        <taxon>Marasmiineae</taxon>
        <taxon>Omphalotaceae</taxon>
        <taxon>Collybiopsis</taxon>
        <taxon>Collybiopsis luxurians</taxon>
    </lineage>
</organism>
<keyword evidence="3" id="KW-1185">Reference proteome</keyword>
<keyword evidence="1" id="KW-0732">Signal</keyword>
<reference evidence="2 3" key="1">
    <citation type="submission" date="2014-04" db="EMBL/GenBank/DDBJ databases">
        <title>Evolutionary Origins and Diversification of the Mycorrhizal Mutualists.</title>
        <authorList>
            <consortium name="DOE Joint Genome Institute"/>
            <consortium name="Mycorrhizal Genomics Consortium"/>
            <person name="Kohler A."/>
            <person name="Kuo A."/>
            <person name="Nagy L.G."/>
            <person name="Floudas D."/>
            <person name="Copeland A."/>
            <person name="Barry K.W."/>
            <person name="Cichocki N."/>
            <person name="Veneault-Fourrey C."/>
            <person name="LaButti K."/>
            <person name="Lindquist E.A."/>
            <person name="Lipzen A."/>
            <person name="Lundell T."/>
            <person name="Morin E."/>
            <person name="Murat C."/>
            <person name="Riley R."/>
            <person name="Ohm R."/>
            <person name="Sun H."/>
            <person name="Tunlid A."/>
            <person name="Henrissat B."/>
            <person name="Grigoriev I.V."/>
            <person name="Hibbett D.S."/>
            <person name="Martin F."/>
        </authorList>
    </citation>
    <scope>NUCLEOTIDE SEQUENCE [LARGE SCALE GENOMIC DNA]</scope>
    <source>
        <strain evidence="2 3">FD-317 M1</strain>
    </source>
</reference>
<dbReference type="EMBL" id="KN834858">
    <property type="protein sequence ID" value="KIK51648.1"/>
    <property type="molecule type" value="Genomic_DNA"/>
</dbReference>
<evidence type="ECO:0000313" key="3">
    <source>
        <dbReference type="Proteomes" id="UP000053593"/>
    </source>
</evidence>
<evidence type="ECO:0000256" key="1">
    <source>
        <dbReference type="SAM" id="SignalP"/>
    </source>
</evidence>
<dbReference type="HOGENOM" id="CLU_1475318_0_0_1"/>
<gene>
    <name evidence="2" type="ORF">GYMLUDRAFT_251862</name>
</gene>
<protein>
    <submittedName>
        <fullName evidence="2">Uncharacterized protein</fullName>
    </submittedName>
</protein>
<name>A0A0D0CA09_9AGAR</name>
<accession>A0A0D0CA09</accession>